<dbReference type="GO" id="GO:0005657">
    <property type="term" value="C:replication fork"/>
    <property type="evidence" value="ECO:0007669"/>
    <property type="project" value="TreeGrafter"/>
</dbReference>
<organism evidence="5">
    <name type="scientific">marine metagenome</name>
    <dbReference type="NCBI Taxonomy" id="408172"/>
    <lineage>
        <taxon>unclassified sequences</taxon>
        <taxon>metagenomes</taxon>
        <taxon>ecological metagenomes</taxon>
    </lineage>
</organism>
<dbReference type="Pfam" id="PF08423">
    <property type="entry name" value="Rad51"/>
    <property type="match status" value="1"/>
</dbReference>
<dbReference type="GO" id="GO:0000400">
    <property type="term" value="F:four-way junction DNA binding"/>
    <property type="evidence" value="ECO:0007669"/>
    <property type="project" value="TreeGrafter"/>
</dbReference>
<dbReference type="SMART" id="SM00382">
    <property type="entry name" value="AAA"/>
    <property type="match status" value="1"/>
</dbReference>
<gene>
    <name evidence="5" type="ORF">METZ01_LOCUS82928</name>
</gene>
<dbReference type="InterPro" id="IPR011939">
    <property type="entry name" value="DNA_repair_and_recomb_RadB"/>
</dbReference>
<evidence type="ECO:0000256" key="3">
    <source>
        <dbReference type="ARBA" id="ARBA00024641"/>
    </source>
</evidence>
<protein>
    <recommendedName>
        <fullName evidence="2">DNA repair and recombination protein RadB</fullName>
    </recommendedName>
</protein>
<dbReference type="PANTHER" id="PTHR46457:SF1">
    <property type="entry name" value="DNA REPAIR PROTEIN RAD51 HOMOLOG 4"/>
    <property type="match status" value="1"/>
</dbReference>
<evidence type="ECO:0000313" key="5">
    <source>
        <dbReference type="EMBL" id="SVA30074.1"/>
    </source>
</evidence>
<proteinExistence type="inferred from homology"/>
<dbReference type="GO" id="GO:0000723">
    <property type="term" value="P:telomere maintenance"/>
    <property type="evidence" value="ECO:0007669"/>
    <property type="project" value="TreeGrafter"/>
</dbReference>
<dbReference type="GO" id="GO:0005524">
    <property type="term" value="F:ATP binding"/>
    <property type="evidence" value="ECO:0007669"/>
    <property type="project" value="InterPro"/>
</dbReference>
<dbReference type="InterPro" id="IPR051988">
    <property type="entry name" value="HRR_RAD51_Paralog"/>
</dbReference>
<comment type="similarity">
    <text evidence="1">Belongs to the eukaryotic RecA-like protein family. RadB subfamily.</text>
</comment>
<dbReference type="AlphaFoldDB" id="A0A381UQ16"/>
<dbReference type="PANTHER" id="PTHR46457">
    <property type="entry name" value="DNA REPAIR PROTEIN RAD51 HOMOLOG 4"/>
    <property type="match status" value="1"/>
</dbReference>
<name>A0A381UQ16_9ZZZZ</name>
<dbReference type="InterPro" id="IPR020588">
    <property type="entry name" value="RecA_ATP-bd"/>
</dbReference>
<dbReference type="PROSITE" id="PS50162">
    <property type="entry name" value="RECA_2"/>
    <property type="match status" value="1"/>
</dbReference>
<dbReference type="GO" id="GO:0000724">
    <property type="term" value="P:double-strand break repair via homologous recombination"/>
    <property type="evidence" value="ECO:0007669"/>
    <property type="project" value="TreeGrafter"/>
</dbReference>
<evidence type="ECO:0000256" key="1">
    <source>
        <dbReference type="ARBA" id="ARBA00006876"/>
    </source>
</evidence>
<evidence type="ECO:0000256" key="2">
    <source>
        <dbReference type="ARBA" id="ARBA00018143"/>
    </source>
</evidence>
<comment type="function">
    <text evidence="3">Involved in DNA repair and in homologous recombination. May regulate the cleavage reactions of the branch-structured DNA. Has a very weak ATPase activity that is not stimulated by DNA. Binds DNA but does not promote DNA strands exchange.</text>
</comment>
<dbReference type="InterPro" id="IPR027417">
    <property type="entry name" value="P-loop_NTPase"/>
</dbReference>
<dbReference type="Gene3D" id="3.40.50.300">
    <property type="entry name" value="P-loop containing nucleotide triphosphate hydrolases"/>
    <property type="match status" value="1"/>
</dbReference>
<sequence>MLARLSTGCAGLDELLGGGVEPGVLTLVYGEPGSGKTSLALQLSREVLNNGGKSVLFIDTEGLSMERLKQVCGDEALDGLSIATPVNQAELHELLKAPKELPALLVIDTVNAHARLEYALDKAKCNRVFARMVIDLYNLATKHELPILLTGQIYERDGEVSPYYGKSLVPMAKTLLQLEKAHAPGLRHARLKKHRSLPEGIADFLLTSNGLE</sequence>
<dbReference type="PIRSF" id="PIRSF003336">
    <property type="entry name" value="RadB"/>
    <property type="match status" value="1"/>
</dbReference>
<dbReference type="GO" id="GO:0003697">
    <property type="term" value="F:single-stranded DNA binding"/>
    <property type="evidence" value="ECO:0007669"/>
    <property type="project" value="TreeGrafter"/>
</dbReference>
<reference evidence="5" key="1">
    <citation type="submission" date="2018-05" db="EMBL/GenBank/DDBJ databases">
        <authorList>
            <person name="Lanie J.A."/>
            <person name="Ng W.-L."/>
            <person name="Kazmierczak K.M."/>
            <person name="Andrzejewski T.M."/>
            <person name="Davidsen T.M."/>
            <person name="Wayne K.J."/>
            <person name="Tettelin H."/>
            <person name="Glass J.I."/>
            <person name="Rusch D."/>
            <person name="Podicherti R."/>
            <person name="Tsui H.-C.T."/>
            <person name="Winkler M.E."/>
        </authorList>
    </citation>
    <scope>NUCLEOTIDE SEQUENCE</scope>
</reference>
<dbReference type="InterPro" id="IPR003593">
    <property type="entry name" value="AAA+_ATPase"/>
</dbReference>
<dbReference type="GO" id="GO:0042148">
    <property type="term" value="P:DNA strand invasion"/>
    <property type="evidence" value="ECO:0007669"/>
    <property type="project" value="TreeGrafter"/>
</dbReference>
<dbReference type="GO" id="GO:0007131">
    <property type="term" value="P:reciprocal meiotic recombination"/>
    <property type="evidence" value="ECO:0007669"/>
    <property type="project" value="TreeGrafter"/>
</dbReference>
<dbReference type="GO" id="GO:0005815">
    <property type="term" value="C:microtubule organizing center"/>
    <property type="evidence" value="ECO:0007669"/>
    <property type="project" value="TreeGrafter"/>
</dbReference>
<feature type="domain" description="RecA family profile 1" evidence="4">
    <location>
        <begin position="1"/>
        <end position="153"/>
    </location>
</feature>
<dbReference type="SUPFAM" id="SSF52540">
    <property type="entry name" value="P-loop containing nucleoside triphosphate hydrolases"/>
    <property type="match status" value="1"/>
</dbReference>
<evidence type="ECO:0000259" key="4">
    <source>
        <dbReference type="PROSITE" id="PS50162"/>
    </source>
</evidence>
<dbReference type="GO" id="GO:0140664">
    <property type="term" value="F:ATP-dependent DNA damage sensor activity"/>
    <property type="evidence" value="ECO:0007669"/>
    <property type="project" value="InterPro"/>
</dbReference>
<dbReference type="GO" id="GO:0003684">
    <property type="term" value="F:damaged DNA binding"/>
    <property type="evidence" value="ECO:0007669"/>
    <property type="project" value="InterPro"/>
</dbReference>
<dbReference type="GO" id="GO:0033063">
    <property type="term" value="C:Rad51B-Rad51C-Rad51D-XRCC2 complex"/>
    <property type="evidence" value="ECO:0007669"/>
    <property type="project" value="TreeGrafter"/>
</dbReference>
<dbReference type="InterPro" id="IPR013632">
    <property type="entry name" value="Rad51_C"/>
</dbReference>
<dbReference type="EMBL" id="UINC01006863">
    <property type="protein sequence ID" value="SVA30074.1"/>
    <property type="molecule type" value="Genomic_DNA"/>
</dbReference>
<accession>A0A381UQ16</accession>